<evidence type="ECO:0008006" key="3">
    <source>
        <dbReference type="Google" id="ProtNLM"/>
    </source>
</evidence>
<keyword evidence="2" id="KW-1185">Reference proteome</keyword>
<comment type="caution">
    <text evidence="1">The sequence shown here is derived from an EMBL/GenBank/DDBJ whole genome shotgun (WGS) entry which is preliminary data.</text>
</comment>
<dbReference type="RefSeq" id="WP_311708777.1">
    <property type="nucleotide sequence ID" value="NZ_JAVREL010000037.1"/>
</dbReference>
<reference evidence="2" key="1">
    <citation type="submission" date="2023-07" db="EMBL/GenBank/DDBJ databases">
        <title>30 novel species of actinomycetes from the DSMZ collection.</title>
        <authorList>
            <person name="Nouioui I."/>
        </authorList>
    </citation>
    <scope>NUCLEOTIDE SEQUENCE [LARGE SCALE GENOMIC DNA]</scope>
    <source>
        <strain evidence="2">DSM 44938</strain>
    </source>
</reference>
<name>A0ABU2N158_9ACTN</name>
<dbReference type="Proteomes" id="UP001183246">
    <property type="component" value="Unassembled WGS sequence"/>
</dbReference>
<evidence type="ECO:0000313" key="1">
    <source>
        <dbReference type="EMBL" id="MDT0347651.1"/>
    </source>
</evidence>
<accession>A0ABU2N158</accession>
<evidence type="ECO:0000313" key="2">
    <source>
        <dbReference type="Proteomes" id="UP001183246"/>
    </source>
</evidence>
<organism evidence="1 2">
    <name type="scientific">Streptomyces litchfieldiae</name>
    <dbReference type="NCBI Taxonomy" id="3075543"/>
    <lineage>
        <taxon>Bacteria</taxon>
        <taxon>Bacillati</taxon>
        <taxon>Actinomycetota</taxon>
        <taxon>Actinomycetes</taxon>
        <taxon>Kitasatosporales</taxon>
        <taxon>Streptomycetaceae</taxon>
        <taxon>Streptomyces</taxon>
    </lineage>
</organism>
<protein>
    <recommendedName>
        <fullName evidence="3">HNH endonuclease</fullName>
    </recommendedName>
</protein>
<proteinExistence type="predicted"/>
<sequence length="229" mass="25837">MALPSWQDKKYGGKIRAALWLESVVGVGNIFTKTQLRQAFPQDTQIDRRVRDLRDHGWQIDTNRDDPSLNQDEQRYVSKGAEVWLPGQARVPRHKNSLTAAQRTKIMQGDNFLCRSCGIGGGEPYSDGIELAQLNVARREVRLSDGRVEHQLVTECKRCSSGNGGRVVDLHELVSLARRLSPLEQKVFAGWAEADRRQPSLLETLWGAYRTLPEESRRAIIQIMTSGSD</sequence>
<dbReference type="EMBL" id="JAVREL010000037">
    <property type="protein sequence ID" value="MDT0347651.1"/>
    <property type="molecule type" value="Genomic_DNA"/>
</dbReference>
<gene>
    <name evidence="1" type="ORF">RM590_34570</name>
</gene>